<name>A0A552USA9_9FIRM</name>
<evidence type="ECO:0000256" key="1">
    <source>
        <dbReference type="SAM" id="MobiDB-lite"/>
    </source>
</evidence>
<dbReference type="AlphaFoldDB" id="A0A552USA9"/>
<accession>A0A552USA9</accession>
<sequence>MNQIQKKQQKKLNQEKRNLKKQKEDLKSISISQKKMKKANISKEKGKPKKKLSFFGGKKKKSVQETIPYLRMLRNGICQVEKNKFNKMIRFLDINYQLSTEEDKESIFNEFSSFLNYFDPSVDIELSYINRIGKNEEVEKNINVPDRNDSYNEIRKEYREMLKNQSQKGNNGLTKYMYITFSLQAQDLKEATTRLERMEMDILNNFKQMGVKAYVLSGYERLKVIHDILNPNKNFVFSFEDLKYSGLSTKDYIVPASFNFSS</sequence>
<evidence type="ECO:0000313" key="3">
    <source>
        <dbReference type="Proteomes" id="UP000319424"/>
    </source>
</evidence>
<reference evidence="2 3" key="1">
    <citation type="submission" date="2019-07" db="EMBL/GenBank/DDBJ databases">
        <title>Criibacterium bergeronii gen. nov., sp. nov. isolated from human clinical samples.</title>
        <authorList>
            <person name="Maheux A.F."/>
            <person name="Boudreau D.K."/>
            <person name="Berube E."/>
            <person name="Brodeur S."/>
            <person name="Bernard K.A."/>
            <person name="Abed J.Y."/>
            <person name="Ducrey E."/>
            <person name="Guay E.F."/>
            <person name="Raymond F."/>
            <person name="Corbeil J."/>
            <person name="Domingo M.-C."/>
            <person name="Roy P.H."/>
            <person name="Boissinot M."/>
            <person name="Tocheva E.I."/>
            <person name="Omar R.F."/>
        </authorList>
    </citation>
    <scope>NUCLEOTIDE SEQUENCE [LARGE SCALE GENOMIC DNA]</scope>
    <source>
        <strain evidence="2 3">CCRI-24246</strain>
    </source>
</reference>
<feature type="compositionally biased region" description="Basic residues" evidence="1">
    <location>
        <begin position="34"/>
        <end position="53"/>
    </location>
</feature>
<dbReference type="Proteomes" id="UP000319424">
    <property type="component" value="Unassembled WGS sequence"/>
</dbReference>
<protein>
    <submittedName>
        <fullName evidence="2">Conjugal transfer protein TraE</fullName>
    </submittedName>
</protein>
<evidence type="ECO:0000313" key="2">
    <source>
        <dbReference type="EMBL" id="TRW21116.1"/>
    </source>
</evidence>
<feature type="non-terminal residue" evidence="2">
    <location>
        <position position="262"/>
    </location>
</feature>
<organism evidence="2 3">
    <name type="scientific">Criibacterium bergeronii</name>
    <dbReference type="NCBI Taxonomy" id="1871336"/>
    <lineage>
        <taxon>Bacteria</taxon>
        <taxon>Bacillati</taxon>
        <taxon>Bacillota</taxon>
        <taxon>Clostridia</taxon>
        <taxon>Peptostreptococcales</taxon>
        <taxon>Filifactoraceae</taxon>
        <taxon>Criibacterium</taxon>
    </lineage>
</organism>
<dbReference type="EMBL" id="VJXW01000054">
    <property type="protein sequence ID" value="TRW21116.1"/>
    <property type="molecule type" value="Genomic_DNA"/>
</dbReference>
<comment type="caution">
    <text evidence="2">The sequence shown here is derived from an EMBL/GenBank/DDBJ whole genome shotgun (WGS) entry which is preliminary data.</text>
</comment>
<feature type="compositionally biased region" description="Basic and acidic residues" evidence="1">
    <location>
        <begin position="12"/>
        <end position="27"/>
    </location>
</feature>
<gene>
    <name evidence="2" type="ORF">FL857_12115</name>
</gene>
<proteinExistence type="predicted"/>
<feature type="region of interest" description="Disordered" evidence="1">
    <location>
        <begin position="1"/>
        <end position="53"/>
    </location>
</feature>